<comment type="caution">
    <text evidence="1">The sequence shown here is derived from an EMBL/GenBank/DDBJ whole genome shotgun (WGS) entry which is preliminary data.</text>
</comment>
<dbReference type="Proteomes" id="UP001060085">
    <property type="component" value="Linkage Group LG01"/>
</dbReference>
<dbReference type="EMBL" id="CM044701">
    <property type="protein sequence ID" value="KAI5680647.1"/>
    <property type="molecule type" value="Genomic_DNA"/>
</dbReference>
<reference evidence="2" key="1">
    <citation type="journal article" date="2023" name="Nat. Plants">
        <title>Single-cell RNA sequencing provides a high-resolution roadmap for understanding the multicellular compartmentation of specialized metabolism.</title>
        <authorList>
            <person name="Sun S."/>
            <person name="Shen X."/>
            <person name="Li Y."/>
            <person name="Li Y."/>
            <person name="Wang S."/>
            <person name="Li R."/>
            <person name="Zhang H."/>
            <person name="Shen G."/>
            <person name="Guo B."/>
            <person name="Wei J."/>
            <person name="Xu J."/>
            <person name="St-Pierre B."/>
            <person name="Chen S."/>
            <person name="Sun C."/>
        </authorList>
    </citation>
    <scope>NUCLEOTIDE SEQUENCE [LARGE SCALE GENOMIC DNA]</scope>
</reference>
<proteinExistence type="predicted"/>
<accession>A0ACC0C6T3</accession>
<organism evidence="1 2">
    <name type="scientific">Catharanthus roseus</name>
    <name type="common">Madagascar periwinkle</name>
    <name type="synonym">Vinca rosea</name>
    <dbReference type="NCBI Taxonomy" id="4058"/>
    <lineage>
        <taxon>Eukaryota</taxon>
        <taxon>Viridiplantae</taxon>
        <taxon>Streptophyta</taxon>
        <taxon>Embryophyta</taxon>
        <taxon>Tracheophyta</taxon>
        <taxon>Spermatophyta</taxon>
        <taxon>Magnoliopsida</taxon>
        <taxon>eudicotyledons</taxon>
        <taxon>Gunneridae</taxon>
        <taxon>Pentapetalae</taxon>
        <taxon>asterids</taxon>
        <taxon>lamiids</taxon>
        <taxon>Gentianales</taxon>
        <taxon>Apocynaceae</taxon>
        <taxon>Rauvolfioideae</taxon>
        <taxon>Vinceae</taxon>
        <taxon>Catharanthinae</taxon>
        <taxon>Catharanthus</taxon>
    </lineage>
</organism>
<keyword evidence="2" id="KW-1185">Reference proteome</keyword>
<evidence type="ECO:0000313" key="1">
    <source>
        <dbReference type="EMBL" id="KAI5680647.1"/>
    </source>
</evidence>
<protein>
    <submittedName>
        <fullName evidence="1">Uncharacterized protein</fullName>
    </submittedName>
</protein>
<sequence>MDSTSVIGKASSYFIDALNLRMFTASQGINSITFLPENEILYQNYYEATPYLKLANFTTNKAILEAFRGHDFVHVIHFSLMQGLQWPSLIHALALRPEGPPLLRITGILSDRDSVGEIINANLAFRGVVASKLDDINPWLLQTSQGEAIVVNSILELHKLIGLNSIHGSPIELVLNWVRNLNPNVITIVEQEVDHNQAEFLDRFNEALFYYLTMFYSLEAYSTQPKKDLREL</sequence>
<name>A0ACC0C6T3_CATRO</name>
<evidence type="ECO:0000313" key="2">
    <source>
        <dbReference type="Proteomes" id="UP001060085"/>
    </source>
</evidence>
<gene>
    <name evidence="1" type="ORF">M9H77_01874</name>
</gene>